<name>A0A1I8F1W2_WUCBA</name>
<dbReference type="CDD" id="cd00172">
    <property type="entry name" value="serpin"/>
    <property type="match status" value="1"/>
</dbReference>
<dbReference type="GO" id="GO:0004867">
    <property type="term" value="F:serine-type endopeptidase inhibitor activity"/>
    <property type="evidence" value="ECO:0007669"/>
    <property type="project" value="InterPro"/>
</dbReference>
<dbReference type="InterPro" id="IPR023795">
    <property type="entry name" value="Serpin_CS"/>
</dbReference>
<dbReference type="InterPro" id="IPR042178">
    <property type="entry name" value="Serpin_sf_1"/>
</dbReference>
<feature type="chain" id="PRO_5009318515" evidence="3">
    <location>
        <begin position="22"/>
        <end position="573"/>
    </location>
</feature>
<proteinExistence type="inferred from homology"/>
<dbReference type="InterPro" id="IPR023796">
    <property type="entry name" value="Serpin_dom"/>
</dbReference>
<accession>A0A1I8F1W2</accession>
<organism evidence="5">
    <name type="scientific">Wuchereria bancrofti</name>
    <dbReference type="NCBI Taxonomy" id="6293"/>
    <lineage>
        <taxon>Eukaryota</taxon>
        <taxon>Metazoa</taxon>
        <taxon>Ecdysozoa</taxon>
        <taxon>Nematoda</taxon>
        <taxon>Chromadorea</taxon>
        <taxon>Rhabditida</taxon>
        <taxon>Spirurina</taxon>
        <taxon>Spiruromorpha</taxon>
        <taxon>Filarioidea</taxon>
        <taxon>Onchocercidae</taxon>
        <taxon>Wuchereria</taxon>
    </lineage>
</organism>
<dbReference type="PANTHER" id="PTHR11461:SF211">
    <property type="entry name" value="GH10112P-RELATED"/>
    <property type="match status" value="1"/>
</dbReference>
<evidence type="ECO:0000259" key="4">
    <source>
        <dbReference type="SMART" id="SM00093"/>
    </source>
</evidence>
<dbReference type="InterPro" id="IPR036186">
    <property type="entry name" value="Serpin_sf"/>
</dbReference>
<dbReference type="GO" id="GO:0005615">
    <property type="term" value="C:extracellular space"/>
    <property type="evidence" value="ECO:0007669"/>
    <property type="project" value="InterPro"/>
</dbReference>
<dbReference type="Pfam" id="PF00079">
    <property type="entry name" value="Serpin"/>
    <property type="match status" value="3"/>
</dbReference>
<dbReference type="WBParaSite" id="maker-PairedContig_960-snap-gene-0.7-mRNA-1">
    <property type="protein sequence ID" value="maker-PairedContig_960-snap-gene-0.7-mRNA-1"/>
    <property type="gene ID" value="maker-PairedContig_960-snap-gene-0.7"/>
</dbReference>
<dbReference type="PROSITE" id="PS00284">
    <property type="entry name" value="SERPIN"/>
    <property type="match status" value="2"/>
</dbReference>
<keyword evidence="3" id="KW-0732">Signal</keyword>
<evidence type="ECO:0000256" key="2">
    <source>
        <dbReference type="RuleBase" id="RU000411"/>
    </source>
</evidence>
<comment type="similarity">
    <text evidence="1 2">Belongs to the serpin family.</text>
</comment>
<dbReference type="SUPFAM" id="SSF56574">
    <property type="entry name" value="Serpins"/>
    <property type="match status" value="2"/>
</dbReference>
<sequence>MINQTITAALLLFASFQFVLIFGEISSTDTAQFDFAVSLIKEIAQGGQSTISSPASISTALFMLYLAANGETKQKLSEILRRNARKTQIQQYYGKLLASSDGKKKKSYILNIANRLYVPKEFSIKPSIPHIFQFYFGESLHRFNGKRSGQLIKEINSWASRNTNNRIMDFMGTAKINSQTKMLLLNTIYFKGLPMMQLNAVLKYYEDKLVQVVKVPYVGDEVEMVIILPKARCGLYKVREEMTGRNLRRYIENAMPTKVELKLPKFELKQELNLADILEKLGITGIISEKANFRALSDSPISVGKIIHGASFKVNGKAMETRTEIGFTSPGLVFRKNIIFNADQPFLFFVISKSEDVLFAGQCCKKTKNHMKFEKKSKYLLKKVSMMTLESEFPYYKDHSVQVIKLPYIGENVEMVFILPKIRFGLQNVLRNLTGRDLLSYISSAAPNDVSFYCYRFNVLRLSAKITEIPFGRKIEFERNSTKNGTENAVSETANFGKLTNDAFSVNEKGTESAAATIFELEDRILTTSDFIADRPFLFAIVQNLKTVLFSGQFMIICDHLHHFCCYIKFLPA</sequence>
<dbReference type="Gene3D" id="2.30.39.10">
    <property type="entry name" value="Alpha-1-antitrypsin, domain 1"/>
    <property type="match status" value="2"/>
</dbReference>
<dbReference type="PANTHER" id="PTHR11461">
    <property type="entry name" value="SERINE PROTEASE INHIBITOR, SERPIN"/>
    <property type="match status" value="1"/>
</dbReference>
<feature type="signal peptide" evidence="3">
    <location>
        <begin position="1"/>
        <end position="21"/>
    </location>
</feature>
<dbReference type="Gene3D" id="3.30.497.10">
    <property type="entry name" value="Antithrombin, subunit I, domain 2"/>
    <property type="match status" value="3"/>
</dbReference>
<dbReference type="SMART" id="SM00093">
    <property type="entry name" value="SERPIN"/>
    <property type="match status" value="1"/>
</dbReference>
<evidence type="ECO:0000256" key="3">
    <source>
        <dbReference type="SAM" id="SignalP"/>
    </source>
</evidence>
<dbReference type="STRING" id="6293.A0A1I8F1W2"/>
<evidence type="ECO:0000256" key="1">
    <source>
        <dbReference type="ARBA" id="ARBA00009500"/>
    </source>
</evidence>
<reference evidence="5" key="1">
    <citation type="submission" date="2016-11" db="UniProtKB">
        <authorList>
            <consortium name="WormBaseParasite"/>
        </authorList>
    </citation>
    <scope>IDENTIFICATION</scope>
    <source>
        <strain evidence="5">pt0022</strain>
    </source>
</reference>
<evidence type="ECO:0000313" key="5">
    <source>
        <dbReference type="WBParaSite" id="maker-PairedContig_960-snap-gene-0.7-mRNA-1"/>
    </source>
</evidence>
<feature type="domain" description="Serpin" evidence="4">
    <location>
        <begin position="37"/>
        <end position="366"/>
    </location>
</feature>
<protein>
    <submittedName>
        <fullName evidence="5">SERPIN domain-containing protein</fullName>
    </submittedName>
</protein>
<dbReference type="InterPro" id="IPR042185">
    <property type="entry name" value="Serpin_sf_2"/>
</dbReference>
<dbReference type="AlphaFoldDB" id="A0A1I8F1W2"/>
<dbReference type="InterPro" id="IPR000215">
    <property type="entry name" value="Serpin_fam"/>
</dbReference>